<feature type="transmembrane region" description="Helical" evidence="1">
    <location>
        <begin position="121"/>
        <end position="143"/>
    </location>
</feature>
<dbReference type="STRING" id="626369.HMPREF0446_00104"/>
<name>D0BJG9_9LACT</name>
<evidence type="ECO:0008006" key="4">
    <source>
        <dbReference type="Google" id="ProtNLM"/>
    </source>
</evidence>
<dbReference type="OrthoDB" id="9797543at2"/>
<gene>
    <name evidence="2" type="ORF">HMPREF0446_00104</name>
</gene>
<dbReference type="Pfam" id="PF13413">
    <property type="entry name" value="HTH_25"/>
    <property type="match status" value="1"/>
</dbReference>
<evidence type="ECO:0000256" key="1">
    <source>
        <dbReference type="SAM" id="Phobius"/>
    </source>
</evidence>
<accession>D0BJG9</accession>
<dbReference type="GO" id="GO:0003677">
    <property type="term" value="F:DNA binding"/>
    <property type="evidence" value="ECO:0007669"/>
    <property type="project" value="InterPro"/>
</dbReference>
<keyword evidence="1" id="KW-0472">Membrane</keyword>
<dbReference type="eggNOG" id="COG1426">
    <property type="taxonomic scope" value="Bacteria"/>
</dbReference>
<dbReference type="Gene3D" id="1.10.260.40">
    <property type="entry name" value="lambda repressor-like DNA-binding domains"/>
    <property type="match status" value="1"/>
</dbReference>
<proteinExistence type="predicted"/>
<evidence type="ECO:0000313" key="2">
    <source>
        <dbReference type="EMBL" id="EEW93222.1"/>
    </source>
</evidence>
<dbReference type="Proteomes" id="UP000002939">
    <property type="component" value="Unassembled WGS sequence"/>
</dbReference>
<sequence length="293" mass="32032">MEQTIGEILKRARQLKGYTLDDLQQITKIQKKYLIAIEENDFDLMPGDFYTRAFIKQVAETVGVDGVRLLEEFQLETPKNPGGIPEEESVLADKKFISSRLSNNREAQTSVTKAWGQFKNYLPTILLGMLAVAIVFAIAQSLLNKRSTPKPAAVATTVTAQNTTTAEKAEETTVAETTQSTTTTKEIKETTIRYSYANGNSLYYTAKLAEFPANLVVTNRARTQLWARITANQKVVADGAPTTGQQLVGSIPEGTNSIVLNFGYTPVGTITLAGQEIQIPDGVSATAIYITVE</sequence>
<keyword evidence="1" id="KW-1133">Transmembrane helix</keyword>
<protein>
    <recommendedName>
        <fullName evidence="4">HTH cro/C1-type domain-containing protein</fullName>
    </recommendedName>
</protein>
<dbReference type="PANTHER" id="PTHR34475">
    <property type="match status" value="1"/>
</dbReference>
<dbReference type="PANTHER" id="PTHR34475:SF1">
    <property type="entry name" value="CYTOSKELETON PROTEIN RODZ"/>
    <property type="match status" value="1"/>
</dbReference>
<dbReference type="EMBL" id="ACRF02000016">
    <property type="protein sequence ID" value="EEW93222.1"/>
    <property type="molecule type" value="Genomic_DNA"/>
</dbReference>
<dbReference type="InterPro" id="IPR010982">
    <property type="entry name" value="Lambda_DNA-bd_dom_sf"/>
</dbReference>
<dbReference type="SUPFAM" id="SSF47413">
    <property type="entry name" value="lambda repressor-like DNA-binding domains"/>
    <property type="match status" value="1"/>
</dbReference>
<reference evidence="2" key="2">
    <citation type="submission" date="2011-10" db="EMBL/GenBank/DDBJ databases">
        <title>The Genome Sequence of Granulicatella elegans ATCC 700633.</title>
        <authorList>
            <consortium name="The Broad Institute Genome Sequencing Platform"/>
            <consortium name="The Broad Institute Genome Sequencing Center for Infectious Disease"/>
            <person name="Earl A."/>
            <person name="Ward D."/>
            <person name="Feldgarden M."/>
            <person name="Gevers D."/>
            <person name="Sibley C.D."/>
            <person name="Field T.R."/>
            <person name="Grinwis M."/>
            <person name="Eshaghurshan C.S."/>
            <person name="Surette M.G."/>
            <person name="Young S.K."/>
            <person name="Zeng Q."/>
            <person name="Gargeya S."/>
            <person name="Fitzgerald M."/>
            <person name="Haas B."/>
            <person name="Abouelleil A."/>
            <person name="Alvarado L."/>
            <person name="Arachchi H.M."/>
            <person name="Berlin A."/>
            <person name="Brown A."/>
            <person name="Chapman S.B."/>
            <person name="Chen Z."/>
            <person name="Dunbar C."/>
            <person name="Freedman E."/>
            <person name="Gearin G."/>
            <person name="Goldberg J."/>
            <person name="Griggs A."/>
            <person name="Gujja S."/>
            <person name="Heiman D."/>
            <person name="Howarth C."/>
            <person name="Larson L."/>
            <person name="Lui A."/>
            <person name="MacDonald P.J.P."/>
            <person name="Montmayeur A."/>
            <person name="Murphy C."/>
            <person name="Neiman D."/>
            <person name="Pearson M."/>
            <person name="Priest M."/>
            <person name="Roberts A."/>
            <person name="Saif S."/>
            <person name="Shea T."/>
            <person name="Shenoy N."/>
            <person name="Sisk P."/>
            <person name="Stolte C."/>
            <person name="Sykes S."/>
            <person name="Wortman J."/>
            <person name="Nusbaum C."/>
            <person name="Birren B."/>
        </authorList>
    </citation>
    <scope>NUCLEOTIDE SEQUENCE [LARGE SCALE GENOMIC DNA]</scope>
    <source>
        <strain evidence="2">ATCC 700633</strain>
    </source>
</reference>
<comment type="caution">
    <text evidence="2">The sequence shown here is derived from an EMBL/GenBank/DDBJ whole genome shotgun (WGS) entry which is preliminary data.</text>
</comment>
<dbReference type="AlphaFoldDB" id="D0BJG9"/>
<reference evidence="2" key="1">
    <citation type="submission" date="2009-09" db="EMBL/GenBank/DDBJ databases">
        <authorList>
            <consortium name="The Broad Institute Genome Sequencing Platform"/>
            <person name="Ward D."/>
            <person name="Feldgarden M."/>
            <person name="Earl A."/>
            <person name="Young S.K."/>
            <person name="Zeng Q."/>
            <person name="Koehrsen M."/>
            <person name="Alvarado L."/>
            <person name="Berlin A."/>
            <person name="Bochicchio J."/>
            <person name="Borenstein D."/>
            <person name="Chapman S.B."/>
            <person name="Chen Z."/>
            <person name="Engels R."/>
            <person name="Freedman E."/>
            <person name="Gellesch M."/>
            <person name="Goldberg J."/>
            <person name="Griggs A."/>
            <person name="Gujja S."/>
            <person name="Heilman E."/>
            <person name="Heiman D."/>
            <person name="Hepburn T."/>
            <person name="Howarth C."/>
            <person name="Jen D."/>
            <person name="Larson L."/>
            <person name="Lewis B."/>
            <person name="Mehta T."/>
            <person name="Park D."/>
            <person name="Pearson M."/>
            <person name="Roberts A."/>
            <person name="Saif S."/>
            <person name="Shea T."/>
            <person name="Shenoy N."/>
            <person name="Sisk P."/>
            <person name="Stolte C."/>
            <person name="Sykes S."/>
            <person name="Thomson T."/>
            <person name="Walk T."/>
            <person name="White J."/>
            <person name="Yandava C."/>
            <person name="Sibley C.D."/>
            <person name="Field T.R."/>
            <person name="Grinwis M."/>
            <person name="Eshaghurshan C.S."/>
            <person name="Surette M.G."/>
            <person name="Haas B."/>
            <person name="Nusbaum C."/>
            <person name="Birren B."/>
        </authorList>
    </citation>
    <scope>NUCLEOTIDE SEQUENCE [LARGE SCALE GENOMIC DNA]</scope>
    <source>
        <strain evidence="2">ATCC 700633</strain>
    </source>
</reference>
<organism evidence="2 3">
    <name type="scientific">Granulicatella elegans ATCC 700633</name>
    <dbReference type="NCBI Taxonomy" id="626369"/>
    <lineage>
        <taxon>Bacteria</taxon>
        <taxon>Bacillati</taxon>
        <taxon>Bacillota</taxon>
        <taxon>Bacilli</taxon>
        <taxon>Lactobacillales</taxon>
        <taxon>Carnobacteriaceae</taxon>
        <taxon>Granulicatella</taxon>
    </lineage>
</organism>
<keyword evidence="3" id="KW-1185">Reference proteome</keyword>
<evidence type="ECO:0000313" key="3">
    <source>
        <dbReference type="Proteomes" id="UP000002939"/>
    </source>
</evidence>
<dbReference type="InterPro" id="IPR050400">
    <property type="entry name" value="Bact_Cytoskel_RodZ"/>
</dbReference>
<keyword evidence="1" id="KW-0812">Transmembrane</keyword>
<dbReference type="RefSeq" id="WP_006702377.1">
    <property type="nucleotide sequence ID" value="NZ_KI391971.1"/>
</dbReference>
<dbReference type="HOGENOM" id="CLU_047530_0_1_9"/>